<accession>A0A976A8Q3</accession>
<dbReference type="SUPFAM" id="SSF55781">
    <property type="entry name" value="GAF domain-like"/>
    <property type="match status" value="1"/>
</dbReference>
<evidence type="ECO:0000259" key="4">
    <source>
        <dbReference type="PROSITE" id="PS51077"/>
    </source>
</evidence>
<gene>
    <name evidence="6" type="ORF">CBM2587_B90373</name>
</gene>
<dbReference type="Proteomes" id="UP000256780">
    <property type="component" value="Chromosome CBM2587_b"/>
</dbReference>
<dbReference type="Gene3D" id="3.30.450.40">
    <property type="match status" value="2"/>
</dbReference>
<keyword evidence="1" id="KW-0805">Transcription regulation</keyword>
<keyword evidence="2" id="KW-0238">DNA-binding</keyword>
<evidence type="ECO:0000313" key="7">
    <source>
        <dbReference type="Proteomes" id="UP000256780"/>
    </source>
</evidence>
<evidence type="ECO:0000313" key="6">
    <source>
        <dbReference type="EMBL" id="SOY67923.1"/>
    </source>
</evidence>
<proteinExistence type="predicted"/>
<dbReference type="InterPro" id="IPR014757">
    <property type="entry name" value="Tscrpt_reg_IclR_C"/>
</dbReference>
<sequence length="266" mass="28012">MAHRFDPRPFQPYSPPAMPRKAAQVSEADKHAAAGGAIAVDRALFVLSVFRLGDGALALVELAQRSGLYKSTLLRLLASLEHAGLVQRHADGRYGLGPEVARLHAVYAASFSLEAVVMPALRELVNATRESAAFHVEQGEHRLCLYRVDSPQPVRDHVRAGELLPRDRGAGARVLRAFAGEPGALYDQIRQDGVAALVGDRSPDLAGVSAPVFGPGGVLAGALTLTCPAARYRDGFRADVLQAARSLTRALGGTAPSGTPVSTAAD</sequence>
<reference evidence="6 7" key="1">
    <citation type="submission" date="2018-01" db="EMBL/GenBank/DDBJ databases">
        <authorList>
            <person name="Clerissi C."/>
        </authorList>
    </citation>
    <scope>NUCLEOTIDE SEQUENCE [LARGE SCALE GENOMIC DNA]</scope>
    <source>
        <strain evidence="6">Cupriavidus sp. LMG 19464</strain>
    </source>
</reference>
<dbReference type="PANTHER" id="PTHR30136">
    <property type="entry name" value="HELIX-TURN-HELIX TRANSCRIPTIONAL REGULATOR, ICLR FAMILY"/>
    <property type="match status" value="1"/>
</dbReference>
<dbReference type="Pfam" id="PF09339">
    <property type="entry name" value="HTH_IclR"/>
    <property type="match status" value="1"/>
</dbReference>
<evidence type="ECO:0000256" key="2">
    <source>
        <dbReference type="ARBA" id="ARBA00023125"/>
    </source>
</evidence>
<dbReference type="AlphaFoldDB" id="A0A976A8Q3"/>
<evidence type="ECO:0000256" key="3">
    <source>
        <dbReference type="ARBA" id="ARBA00023163"/>
    </source>
</evidence>
<dbReference type="GO" id="GO:0003700">
    <property type="term" value="F:DNA-binding transcription factor activity"/>
    <property type="evidence" value="ECO:0007669"/>
    <property type="project" value="TreeGrafter"/>
</dbReference>
<name>A0A976A8Q3_9BURK</name>
<dbReference type="PANTHER" id="PTHR30136:SF39">
    <property type="entry name" value="TRANSCRIPTIONAL REGULATORY PROTEIN"/>
    <property type="match status" value="1"/>
</dbReference>
<dbReference type="InterPro" id="IPR005471">
    <property type="entry name" value="Tscrpt_reg_IclR_N"/>
</dbReference>
<feature type="domain" description="HTH iclR-type" evidence="4">
    <location>
        <begin position="37"/>
        <end position="98"/>
    </location>
</feature>
<dbReference type="InterPro" id="IPR029016">
    <property type="entry name" value="GAF-like_dom_sf"/>
</dbReference>
<dbReference type="GO" id="GO:0045892">
    <property type="term" value="P:negative regulation of DNA-templated transcription"/>
    <property type="evidence" value="ECO:0007669"/>
    <property type="project" value="TreeGrafter"/>
</dbReference>
<dbReference type="Gene3D" id="1.10.10.10">
    <property type="entry name" value="Winged helix-like DNA-binding domain superfamily/Winged helix DNA-binding domain"/>
    <property type="match status" value="1"/>
</dbReference>
<protein>
    <submittedName>
        <fullName evidence="6">IclR family transcriptional regulator</fullName>
    </submittedName>
</protein>
<dbReference type="InterPro" id="IPR036390">
    <property type="entry name" value="WH_DNA-bd_sf"/>
</dbReference>
<dbReference type="PROSITE" id="PS51078">
    <property type="entry name" value="ICLR_ED"/>
    <property type="match status" value="1"/>
</dbReference>
<organism evidence="6 7">
    <name type="scientific">Cupriavidus taiwanensis</name>
    <dbReference type="NCBI Taxonomy" id="164546"/>
    <lineage>
        <taxon>Bacteria</taxon>
        <taxon>Pseudomonadati</taxon>
        <taxon>Pseudomonadota</taxon>
        <taxon>Betaproteobacteria</taxon>
        <taxon>Burkholderiales</taxon>
        <taxon>Burkholderiaceae</taxon>
        <taxon>Cupriavidus</taxon>
    </lineage>
</organism>
<keyword evidence="3" id="KW-0804">Transcription</keyword>
<comment type="caution">
    <text evidence="6">The sequence shown here is derived from an EMBL/GenBank/DDBJ whole genome shotgun (WGS) entry which is preliminary data.</text>
</comment>
<evidence type="ECO:0000259" key="5">
    <source>
        <dbReference type="PROSITE" id="PS51078"/>
    </source>
</evidence>
<dbReference type="PROSITE" id="PS51077">
    <property type="entry name" value="HTH_ICLR"/>
    <property type="match status" value="1"/>
</dbReference>
<dbReference type="GO" id="GO:0003677">
    <property type="term" value="F:DNA binding"/>
    <property type="evidence" value="ECO:0007669"/>
    <property type="project" value="UniProtKB-KW"/>
</dbReference>
<dbReference type="SUPFAM" id="SSF46785">
    <property type="entry name" value="Winged helix' DNA-binding domain"/>
    <property type="match status" value="1"/>
</dbReference>
<dbReference type="SMART" id="SM00346">
    <property type="entry name" value="HTH_ICLR"/>
    <property type="match status" value="1"/>
</dbReference>
<dbReference type="InterPro" id="IPR036388">
    <property type="entry name" value="WH-like_DNA-bd_sf"/>
</dbReference>
<dbReference type="EMBL" id="OFSQ01000038">
    <property type="protein sequence ID" value="SOY67923.1"/>
    <property type="molecule type" value="Genomic_DNA"/>
</dbReference>
<evidence type="ECO:0000256" key="1">
    <source>
        <dbReference type="ARBA" id="ARBA00023015"/>
    </source>
</evidence>
<dbReference type="InterPro" id="IPR050707">
    <property type="entry name" value="HTH_MetabolicPath_Reg"/>
</dbReference>
<feature type="domain" description="IclR-ED" evidence="5">
    <location>
        <begin position="99"/>
        <end position="253"/>
    </location>
</feature>